<dbReference type="EMBL" id="KZ084102">
    <property type="protein sequence ID" value="OSD03024.1"/>
    <property type="molecule type" value="Genomic_DNA"/>
</dbReference>
<evidence type="ECO:0000313" key="2">
    <source>
        <dbReference type="EMBL" id="OSD03024.1"/>
    </source>
</evidence>
<reference evidence="2 3" key="1">
    <citation type="journal article" date="2015" name="Biotechnol. Biofuels">
        <title>Enhanced degradation of softwood versus hardwood by the white-rot fungus Pycnoporus coccineus.</title>
        <authorList>
            <person name="Couturier M."/>
            <person name="Navarro D."/>
            <person name="Chevret D."/>
            <person name="Henrissat B."/>
            <person name="Piumi F."/>
            <person name="Ruiz-Duenas F.J."/>
            <person name="Martinez A.T."/>
            <person name="Grigoriev I.V."/>
            <person name="Riley R."/>
            <person name="Lipzen A."/>
            <person name="Berrin J.G."/>
            <person name="Master E.R."/>
            <person name="Rosso M.N."/>
        </authorList>
    </citation>
    <scope>NUCLEOTIDE SEQUENCE [LARGE SCALE GENOMIC DNA]</scope>
    <source>
        <strain evidence="2 3">BRFM310</strain>
    </source>
</reference>
<feature type="region of interest" description="Disordered" evidence="1">
    <location>
        <begin position="54"/>
        <end position="92"/>
    </location>
</feature>
<evidence type="ECO:0000256" key="1">
    <source>
        <dbReference type="SAM" id="MobiDB-lite"/>
    </source>
</evidence>
<dbReference type="Proteomes" id="UP000193067">
    <property type="component" value="Unassembled WGS sequence"/>
</dbReference>
<organism evidence="2 3">
    <name type="scientific">Trametes coccinea (strain BRFM310)</name>
    <name type="common">Pycnoporus coccineus</name>
    <dbReference type="NCBI Taxonomy" id="1353009"/>
    <lineage>
        <taxon>Eukaryota</taxon>
        <taxon>Fungi</taxon>
        <taxon>Dikarya</taxon>
        <taxon>Basidiomycota</taxon>
        <taxon>Agaricomycotina</taxon>
        <taxon>Agaricomycetes</taxon>
        <taxon>Polyporales</taxon>
        <taxon>Polyporaceae</taxon>
        <taxon>Trametes</taxon>
    </lineage>
</organism>
<evidence type="ECO:0000313" key="3">
    <source>
        <dbReference type="Proteomes" id="UP000193067"/>
    </source>
</evidence>
<feature type="compositionally biased region" description="Low complexity" evidence="1">
    <location>
        <begin position="77"/>
        <end position="87"/>
    </location>
</feature>
<name>A0A1Y2IQW1_TRAC3</name>
<dbReference type="AlphaFoldDB" id="A0A1Y2IQW1"/>
<proteinExistence type="predicted"/>
<accession>A0A1Y2IQW1</accession>
<gene>
    <name evidence="2" type="ORF">PYCCODRAFT_284287</name>
</gene>
<keyword evidence="3" id="KW-1185">Reference proteome</keyword>
<sequence>MTHAPATYLLPRFFSHTDLHIAPLSPCIACLPRPHPPPLALVSFHPSAPLSIAYIPTTDRPPQPTSTHHHRTPRCPPRSVTPSRTSRPSPPSKFSTFARYLFSRFLSIRSPGPALCSSSPPDRSASSRRAVPSFPALSLLLLVPASHILRVRGGGPTVSSDPDLDSRLPRIWPPFILTLFLRLGADVRYMYPRYTVYAI</sequence>
<protein>
    <submittedName>
        <fullName evidence="2">Uncharacterized protein</fullName>
    </submittedName>
</protein>